<comment type="caution">
    <text evidence="3">The sequence shown here is derived from an EMBL/GenBank/DDBJ whole genome shotgun (WGS) entry which is preliminary data.</text>
</comment>
<dbReference type="RefSeq" id="WP_080136630.1">
    <property type="nucleotide sequence ID" value="NZ_LWIG01000013.1"/>
</dbReference>
<dbReference type="SUPFAM" id="SSF54427">
    <property type="entry name" value="NTF2-like"/>
    <property type="match status" value="1"/>
</dbReference>
<dbReference type="InterPro" id="IPR009959">
    <property type="entry name" value="Cyclase_SnoaL-like"/>
</dbReference>
<dbReference type="GO" id="GO:0030638">
    <property type="term" value="P:polyketide metabolic process"/>
    <property type="evidence" value="ECO:0007669"/>
    <property type="project" value="InterPro"/>
</dbReference>
<proteinExistence type="predicted"/>
<dbReference type="InterPro" id="IPR037401">
    <property type="entry name" value="SnoaL-like"/>
</dbReference>
<evidence type="ECO:0000256" key="1">
    <source>
        <dbReference type="SAM" id="SignalP"/>
    </source>
</evidence>
<gene>
    <name evidence="3" type="ORF">FBZ95_107574</name>
</gene>
<dbReference type="PANTHER" id="PTHR38436:SF1">
    <property type="entry name" value="ESTER CYCLASE"/>
    <property type="match status" value="1"/>
</dbReference>
<keyword evidence="4" id="KW-1185">Reference proteome</keyword>
<dbReference type="STRING" id="1399419.A5906_35665"/>
<dbReference type="InterPro" id="IPR032710">
    <property type="entry name" value="NTF2-like_dom_sf"/>
</dbReference>
<dbReference type="PANTHER" id="PTHR38436">
    <property type="entry name" value="POLYKETIDE CYCLASE SNOAL-LIKE DOMAIN"/>
    <property type="match status" value="1"/>
</dbReference>
<feature type="signal peptide" evidence="1">
    <location>
        <begin position="1"/>
        <end position="27"/>
    </location>
</feature>
<accession>A0A560JK86</accession>
<dbReference type="Pfam" id="PF12680">
    <property type="entry name" value="SnoaL_2"/>
    <property type="match status" value="1"/>
</dbReference>
<feature type="domain" description="SnoaL-like" evidence="2">
    <location>
        <begin position="39"/>
        <end position="136"/>
    </location>
</feature>
<protein>
    <submittedName>
        <fullName evidence="3">Putative SnoaL-like aldol condensation-catalyzing enzyme</fullName>
    </submittedName>
</protein>
<reference evidence="3 4" key="1">
    <citation type="submission" date="2019-06" db="EMBL/GenBank/DDBJ databases">
        <title>Genomic Encyclopedia of Type Strains, Phase IV (KMG-V): Genome sequencing to study the core and pangenomes of soil and plant-associated prokaryotes.</title>
        <authorList>
            <person name="Whitman W."/>
        </authorList>
    </citation>
    <scope>NUCLEOTIDE SEQUENCE [LARGE SCALE GENOMIC DNA]</scope>
    <source>
        <strain evidence="3 4">BR 10556</strain>
    </source>
</reference>
<evidence type="ECO:0000313" key="4">
    <source>
        <dbReference type="Proteomes" id="UP000315914"/>
    </source>
</evidence>
<feature type="chain" id="PRO_5023116140" evidence="1">
    <location>
        <begin position="28"/>
        <end position="154"/>
    </location>
</feature>
<evidence type="ECO:0000313" key="3">
    <source>
        <dbReference type="EMBL" id="TWB71591.1"/>
    </source>
</evidence>
<dbReference type="AlphaFoldDB" id="A0A560JK86"/>
<dbReference type="OrthoDB" id="9812089at2"/>
<dbReference type="Gene3D" id="3.10.450.50">
    <property type="match status" value="1"/>
</dbReference>
<keyword evidence="1" id="KW-0732">Signal</keyword>
<name>A0A560JK86_9BRAD</name>
<dbReference type="Proteomes" id="UP000315914">
    <property type="component" value="Unassembled WGS sequence"/>
</dbReference>
<sequence>MHLTVRPLAMIAASILMLCLGSGAALAASAQEEANRAAVLAFYEKGLNQKDADAAIAYIGNRYVQHNPNAPDGPDGFRKFIGFLREKLPNAHSEIKRSFVDGDYVILHVHSVREPGTRGRAIVDIFKLEDGKIVEHWDVVQDIPENPANGNTMF</sequence>
<evidence type="ECO:0000259" key="2">
    <source>
        <dbReference type="Pfam" id="PF12680"/>
    </source>
</evidence>
<dbReference type="EMBL" id="VITW01000007">
    <property type="protein sequence ID" value="TWB71591.1"/>
    <property type="molecule type" value="Genomic_DNA"/>
</dbReference>
<organism evidence="3 4">
    <name type="scientific">Bradyrhizobium sacchari</name>
    <dbReference type="NCBI Taxonomy" id="1399419"/>
    <lineage>
        <taxon>Bacteria</taxon>
        <taxon>Pseudomonadati</taxon>
        <taxon>Pseudomonadota</taxon>
        <taxon>Alphaproteobacteria</taxon>
        <taxon>Hyphomicrobiales</taxon>
        <taxon>Nitrobacteraceae</taxon>
        <taxon>Bradyrhizobium</taxon>
    </lineage>
</organism>